<dbReference type="STRING" id="1941349.STSP1_00596"/>
<evidence type="ECO:0000256" key="1">
    <source>
        <dbReference type="SAM" id="SignalP"/>
    </source>
</evidence>
<sequence length="325" mass="36755" precursor="true">MSSVKYFLAAVVLSALAFASQPPEALISAYSGKAVWNKGKSEMKFISSGTINLDRPNYRSHFWDVPEEVSRIVIGKNCIVTGAFRTSSDCTIEGRDRNTSIVYGTDQQKWADSRGLKAYEYSQFQNRAGVLRVRNLTAVNPFAFFIRGWKNQCHAERCSFIDNRGGWGNHSDGFSGGHGSTIKDCYFETGDDAVKCYFDIEVSGVTIKMIQNCVPFQFGWNTYQDSVSRIKDVKILGDWGRGRARSVFQWKNGEDHKKVFIDGLRIFNPKASLFELQSKGRLDIEIKNAFINLRRYGTKNFTGIRTICGSEEQKNLYVCPAARRK</sequence>
<reference evidence="3" key="1">
    <citation type="submission" date="2017-04" db="EMBL/GenBank/DDBJ databases">
        <title>Comparative genomics and description of representatives of a novel lineage of planctomycetes thriving in anoxic sediments.</title>
        <authorList>
            <person name="Spring S."/>
            <person name="Bunk B."/>
            <person name="Sproer C."/>
        </authorList>
    </citation>
    <scope>NUCLEOTIDE SEQUENCE [LARGE SCALE GENOMIC DNA]</scope>
    <source>
        <strain evidence="3">ST-PulAB-D4</strain>
    </source>
</reference>
<keyword evidence="1" id="KW-0732">Signal</keyword>
<keyword evidence="3" id="KW-1185">Reference proteome</keyword>
<accession>A0A1W6LK95</accession>
<evidence type="ECO:0000313" key="2">
    <source>
        <dbReference type="EMBL" id="ARN56220.1"/>
    </source>
</evidence>
<dbReference type="Proteomes" id="UP000193334">
    <property type="component" value="Chromosome"/>
</dbReference>
<evidence type="ECO:0008006" key="4">
    <source>
        <dbReference type="Google" id="ProtNLM"/>
    </source>
</evidence>
<protein>
    <recommendedName>
        <fullName evidence="4">Right handed beta helix domain-containing protein</fullName>
    </recommendedName>
</protein>
<name>A0A1W6LK95_9BACT</name>
<dbReference type="InterPro" id="IPR011050">
    <property type="entry name" value="Pectin_lyase_fold/virulence"/>
</dbReference>
<dbReference type="EMBL" id="CP021023">
    <property type="protein sequence ID" value="ARN56220.1"/>
    <property type="molecule type" value="Genomic_DNA"/>
</dbReference>
<gene>
    <name evidence="2" type="ORF">STSP1_00596</name>
</gene>
<feature type="chain" id="PRO_5012371054" description="Right handed beta helix domain-containing protein" evidence="1">
    <location>
        <begin position="20"/>
        <end position="325"/>
    </location>
</feature>
<evidence type="ECO:0000313" key="3">
    <source>
        <dbReference type="Proteomes" id="UP000193334"/>
    </source>
</evidence>
<dbReference type="RefSeq" id="WP_085754931.1">
    <property type="nucleotide sequence ID" value="NZ_CP021023.1"/>
</dbReference>
<dbReference type="InterPro" id="IPR012334">
    <property type="entry name" value="Pectin_lyas_fold"/>
</dbReference>
<feature type="signal peptide" evidence="1">
    <location>
        <begin position="1"/>
        <end position="19"/>
    </location>
</feature>
<dbReference type="AlphaFoldDB" id="A0A1W6LK95"/>
<organism evidence="2 3">
    <name type="scientific">Sedimentisphaera salicampi</name>
    <dbReference type="NCBI Taxonomy" id="1941349"/>
    <lineage>
        <taxon>Bacteria</taxon>
        <taxon>Pseudomonadati</taxon>
        <taxon>Planctomycetota</taxon>
        <taxon>Phycisphaerae</taxon>
        <taxon>Sedimentisphaerales</taxon>
        <taxon>Sedimentisphaeraceae</taxon>
        <taxon>Sedimentisphaera</taxon>
    </lineage>
</organism>
<dbReference type="SUPFAM" id="SSF51126">
    <property type="entry name" value="Pectin lyase-like"/>
    <property type="match status" value="1"/>
</dbReference>
<proteinExistence type="predicted"/>
<dbReference type="KEGG" id="pbp:STSP1_00596"/>
<dbReference type="Gene3D" id="2.160.20.10">
    <property type="entry name" value="Single-stranded right-handed beta-helix, Pectin lyase-like"/>
    <property type="match status" value="1"/>
</dbReference>